<dbReference type="Proteomes" id="UP000214673">
    <property type="component" value="Unassembled WGS sequence"/>
</dbReference>
<dbReference type="OrthoDB" id="6960201at2"/>
<dbReference type="STRING" id="366616.CG51_05250"/>
<dbReference type="AlphaFoldDB" id="A0A212AI63"/>
<evidence type="ECO:0000313" key="4">
    <source>
        <dbReference type="Proteomes" id="UP000214673"/>
    </source>
</evidence>
<reference evidence="3" key="1">
    <citation type="submission" date="2016-11" db="EMBL/GenBank/DDBJ databases">
        <title>Comparison of Traditional DNA-DNA Hybridization with In Silico Genomic Analysis.</title>
        <authorList>
            <person name="Nicholson A.C."/>
            <person name="Humrighouse B.W."/>
            <person name="Graziano J."/>
            <person name="Lasker B."/>
            <person name="Whitney A.M."/>
            <person name="Mcquiston J.R."/>
            <person name="Bell M."/>
        </authorList>
    </citation>
    <scope>NUCLEOTIDE SEQUENCE [LARGE SCALE GENOMIC DNA]</scope>
    <source>
        <strain evidence="3">H2381</strain>
    </source>
</reference>
<evidence type="ECO:0000313" key="1">
    <source>
        <dbReference type="EMBL" id="OWJ72393.1"/>
    </source>
</evidence>
<dbReference type="InterPro" id="IPR019650">
    <property type="entry name" value="DUF2513"/>
</dbReference>
<accession>A0A212AI63</accession>
<dbReference type="EMBL" id="NIPV01000097">
    <property type="protein sequence ID" value="OWJ72393.1"/>
    <property type="molecule type" value="Genomic_DNA"/>
</dbReference>
<name>A0A212AI63_9RHOB</name>
<evidence type="ECO:0008006" key="5">
    <source>
        <dbReference type="Google" id="ProtNLM"/>
    </source>
</evidence>
<reference evidence="2 4" key="2">
    <citation type="submission" date="2016-11" db="EMBL/GenBank/DDBJ databases">
        <title>Comparison of Traditional DNA-DNA Hybridization with In Silico Genomic Analysis.</title>
        <authorList>
            <person name="Nicholson A.C."/>
            <person name="Sammons S."/>
            <person name="Humrighouse B.W."/>
            <person name="Graziano J."/>
            <person name="Lasker B."/>
            <person name="Whitney A.M."/>
            <person name="Mcquiston J.R."/>
        </authorList>
    </citation>
    <scope>NUCLEOTIDE SEQUENCE [LARGE SCALE GENOMIC DNA]</scope>
    <source>
        <strain evidence="1 4">H1892</strain>
        <strain evidence="2">H2381</strain>
    </source>
</reference>
<evidence type="ECO:0000313" key="3">
    <source>
        <dbReference type="Proteomes" id="UP000196640"/>
    </source>
</evidence>
<keyword evidence="4" id="KW-1185">Reference proteome</keyword>
<gene>
    <name evidence="2" type="ORF">CDV52_19680</name>
    <name evidence="1" type="ORF">CDV53_17505</name>
</gene>
<organism evidence="2 3">
    <name type="scientific">Haematobacter missouriensis</name>
    <dbReference type="NCBI Taxonomy" id="366616"/>
    <lineage>
        <taxon>Bacteria</taxon>
        <taxon>Pseudomonadati</taxon>
        <taxon>Pseudomonadota</taxon>
        <taxon>Alphaproteobacteria</taxon>
        <taxon>Rhodobacterales</taxon>
        <taxon>Paracoccaceae</taxon>
        <taxon>Haematobacter</taxon>
    </lineage>
</organism>
<dbReference type="EMBL" id="NIPX01000048">
    <property type="protein sequence ID" value="OWJ81103.1"/>
    <property type="molecule type" value="Genomic_DNA"/>
</dbReference>
<protein>
    <recommendedName>
        <fullName evidence="5">DUF2513 domain-containing protein</fullName>
    </recommendedName>
</protein>
<dbReference type="Pfam" id="PF10711">
    <property type="entry name" value="DUF2513"/>
    <property type="match status" value="1"/>
</dbReference>
<dbReference type="Proteomes" id="UP000196640">
    <property type="component" value="Unassembled WGS sequence"/>
</dbReference>
<sequence length="148" mass="16527">MKERRCEAWTCCDSLALPPSLVSRLRWSETMKKDDECFRQLMFELEAGEDWVHYISLDEGDYASEKRYYHALMLADAGALEVSGKHSDHFRIRDQGYTLLAVMRDANAWGKVKAGAKAAGGYGARALLAAAEAYAVARVKQHLGLPLS</sequence>
<evidence type="ECO:0000313" key="2">
    <source>
        <dbReference type="EMBL" id="OWJ81103.1"/>
    </source>
</evidence>
<proteinExistence type="predicted"/>
<comment type="caution">
    <text evidence="2">The sequence shown here is derived from an EMBL/GenBank/DDBJ whole genome shotgun (WGS) entry which is preliminary data.</text>
</comment>